<name>A0A1T2X3U6_9BACL</name>
<dbReference type="Proteomes" id="UP000190188">
    <property type="component" value="Unassembled WGS sequence"/>
</dbReference>
<evidence type="ECO:0000313" key="2">
    <source>
        <dbReference type="EMBL" id="OPA74571.1"/>
    </source>
</evidence>
<comment type="caution">
    <text evidence="2">The sequence shown here is derived from an EMBL/GenBank/DDBJ whole genome shotgun (WGS) entry which is preliminary data.</text>
</comment>
<dbReference type="RefSeq" id="WP_078501483.1">
    <property type="nucleotide sequence ID" value="NZ_MSZX01000010.1"/>
</dbReference>
<protein>
    <submittedName>
        <fullName evidence="2">Oxidoreductase</fullName>
    </submittedName>
</protein>
<dbReference type="PANTHER" id="PTHR14097">
    <property type="entry name" value="OXIDOREDUCTASE HTATIP2"/>
    <property type="match status" value="1"/>
</dbReference>
<sequence length="229" mass="25745">MKKALVLGATGLVGQEVVRLLLQDESYDQVTLLVRRRLPLQHPKVEQQIVADFDQLHDAATYFQVTNVFCCLGTTIKKAKSKDAFRKVDFDYPLVAAKLAEKQQVERFIIISAMGANAQSSIFYNQVKGQMEEGLQQLNLTAVHILRPSLLLGEREEFRLGEKMASVISPVWNALCIGPLRQYRAIDARNVAKAMVRIGDSPLTGVHTYLSHEIEKTAIEKSNHKKTKK</sequence>
<accession>A0A1T2X3U6</accession>
<dbReference type="OrthoDB" id="9798632at2"/>
<evidence type="ECO:0000259" key="1">
    <source>
        <dbReference type="Pfam" id="PF13460"/>
    </source>
</evidence>
<reference evidence="2 3" key="1">
    <citation type="submission" date="2017-01" db="EMBL/GenBank/DDBJ databases">
        <title>Genome analysis of Paenibacillus selenitrireducens ES3-24.</title>
        <authorList>
            <person name="Xu D."/>
            <person name="Yao R."/>
            <person name="Zheng S."/>
        </authorList>
    </citation>
    <scope>NUCLEOTIDE SEQUENCE [LARGE SCALE GENOMIC DNA]</scope>
    <source>
        <strain evidence="2 3">ES3-24</strain>
    </source>
</reference>
<gene>
    <name evidence="2" type="ORF">BVG16_22650</name>
</gene>
<dbReference type="STRING" id="1324314.BVG16_22650"/>
<dbReference type="Pfam" id="PF13460">
    <property type="entry name" value="NAD_binding_10"/>
    <property type="match status" value="1"/>
</dbReference>
<dbReference type="CDD" id="cd05250">
    <property type="entry name" value="CC3_like_SDR_a"/>
    <property type="match status" value="1"/>
</dbReference>
<dbReference type="AlphaFoldDB" id="A0A1T2X3U6"/>
<dbReference type="Gene3D" id="3.40.50.720">
    <property type="entry name" value="NAD(P)-binding Rossmann-like Domain"/>
    <property type="match status" value="1"/>
</dbReference>
<dbReference type="InterPro" id="IPR016040">
    <property type="entry name" value="NAD(P)-bd_dom"/>
</dbReference>
<dbReference type="InterPro" id="IPR036291">
    <property type="entry name" value="NAD(P)-bd_dom_sf"/>
</dbReference>
<dbReference type="PANTHER" id="PTHR14097:SF7">
    <property type="entry name" value="OXIDOREDUCTASE HTATIP2"/>
    <property type="match status" value="1"/>
</dbReference>
<feature type="domain" description="NAD(P)-binding" evidence="1">
    <location>
        <begin position="8"/>
        <end position="149"/>
    </location>
</feature>
<evidence type="ECO:0000313" key="3">
    <source>
        <dbReference type="Proteomes" id="UP000190188"/>
    </source>
</evidence>
<keyword evidence="3" id="KW-1185">Reference proteome</keyword>
<dbReference type="SUPFAM" id="SSF51735">
    <property type="entry name" value="NAD(P)-binding Rossmann-fold domains"/>
    <property type="match status" value="1"/>
</dbReference>
<dbReference type="EMBL" id="MSZX01000010">
    <property type="protein sequence ID" value="OPA74571.1"/>
    <property type="molecule type" value="Genomic_DNA"/>
</dbReference>
<proteinExistence type="predicted"/>
<organism evidence="2 3">
    <name type="scientific">Paenibacillus selenitireducens</name>
    <dbReference type="NCBI Taxonomy" id="1324314"/>
    <lineage>
        <taxon>Bacteria</taxon>
        <taxon>Bacillati</taxon>
        <taxon>Bacillota</taxon>
        <taxon>Bacilli</taxon>
        <taxon>Bacillales</taxon>
        <taxon>Paenibacillaceae</taxon>
        <taxon>Paenibacillus</taxon>
    </lineage>
</organism>